<keyword evidence="1" id="KW-0472">Membrane</keyword>
<dbReference type="Proteomes" id="UP000887575">
    <property type="component" value="Unassembled WGS sequence"/>
</dbReference>
<dbReference type="InterPro" id="IPR001638">
    <property type="entry name" value="Solute-binding_3/MltF_N"/>
</dbReference>
<dbReference type="AlphaFoldDB" id="A0AAF3F733"/>
<evidence type="ECO:0000256" key="1">
    <source>
        <dbReference type="SAM" id="Phobius"/>
    </source>
</evidence>
<keyword evidence="3" id="KW-1185">Reference proteome</keyword>
<keyword evidence="1" id="KW-1133">Transmembrane helix</keyword>
<evidence type="ECO:0000259" key="2">
    <source>
        <dbReference type="Pfam" id="PF00497"/>
    </source>
</evidence>
<feature type="domain" description="Solute-binding protein family 3/N-terminal" evidence="2">
    <location>
        <begin position="30"/>
        <end position="270"/>
    </location>
</feature>
<dbReference type="SUPFAM" id="SSF53850">
    <property type="entry name" value="Periplasmic binding protein-like II"/>
    <property type="match status" value="1"/>
</dbReference>
<dbReference type="PANTHER" id="PTHR22714">
    <property type="entry name" value="PROTEIN CBG02446-RELATED"/>
    <property type="match status" value="1"/>
</dbReference>
<organism evidence="3 4">
    <name type="scientific">Mesorhabditis belari</name>
    <dbReference type="NCBI Taxonomy" id="2138241"/>
    <lineage>
        <taxon>Eukaryota</taxon>
        <taxon>Metazoa</taxon>
        <taxon>Ecdysozoa</taxon>
        <taxon>Nematoda</taxon>
        <taxon>Chromadorea</taxon>
        <taxon>Rhabditida</taxon>
        <taxon>Rhabditina</taxon>
        <taxon>Rhabditomorpha</taxon>
        <taxon>Rhabditoidea</taxon>
        <taxon>Rhabditidae</taxon>
        <taxon>Mesorhabditinae</taxon>
        <taxon>Mesorhabditis</taxon>
    </lineage>
</organism>
<dbReference type="Gene3D" id="3.40.190.10">
    <property type="entry name" value="Periplasmic binding protein-like II"/>
    <property type="match status" value="1"/>
</dbReference>
<proteinExistence type="predicted"/>
<evidence type="ECO:0000313" key="3">
    <source>
        <dbReference type="Proteomes" id="UP000887575"/>
    </source>
</evidence>
<name>A0AAF3F733_9BILA</name>
<sequence length="329" mass="37752">MILRAIGYQKDSEIVAFRQNCWNLKCRNPGIDVDYLIAALKLTGLEAEVIPIDYPAPKAVEMIANGSADLTVHAIIQNVERLEKVDFTVPINYLVYGYMIMEIDEFQIKDFILSSLHPEMLLLLLMGLLINYDFINLDGLLDAVEKKGWHILVHEEIGWNPMAFCKHFYNQCNRLENALKKAVHVPRSWNPDNHLTSKSVLFVGLHEHLVPTDVIILNREKRLLFIKDSSLQPSHLSFALNKNLSKDILEKLNRGLETIQGSYANFAARYANPFTPYVRSVHSSGEFYALGLLYLWPLFRLCLIFIGLSIGALLIEVIQKRIHYKKFKL</sequence>
<dbReference type="PANTHER" id="PTHR22714:SF8">
    <property type="entry name" value="PROTEIN CBG02446"/>
    <property type="match status" value="1"/>
</dbReference>
<accession>A0AAF3F733</accession>
<feature type="transmembrane region" description="Helical" evidence="1">
    <location>
        <begin position="294"/>
        <end position="318"/>
    </location>
</feature>
<dbReference type="InterPro" id="IPR040128">
    <property type="entry name" value="T25E4.2-like"/>
</dbReference>
<reference evidence="4" key="1">
    <citation type="submission" date="2024-02" db="UniProtKB">
        <authorList>
            <consortium name="WormBaseParasite"/>
        </authorList>
    </citation>
    <scope>IDENTIFICATION</scope>
</reference>
<keyword evidence="1" id="KW-0812">Transmembrane</keyword>
<dbReference type="WBParaSite" id="MBELARI_LOCUS2735">
    <property type="protein sequence ID" value="MBELARI_LOCUS2735"/>
    <property type="gene ID" value="MBELARI_LOCUS2735"/>
</dbReference>
<evidence type="ECO:0000313" key="4">
    <source>
        <dbReference type="WBParaSite" id="MBELARI_LOCUS2735"/>
    </source>
</evidence>
<dbReference type="Pfam" id="PF00497">
    <property type="entry name" value="SBP_bac_3"/>
    <property type="match status" value="1"/>
</dbReference>
<protein>
    <recommendedName>
        <fullName evidence="2">Solute-binding protein family 3/N-terminal domain-containing protein</fullName>
    </recommendedName>
</protein>